<name>A0ABP8DNC7_9ACTN</name>
<reference evidence="2" key="1">
    <citation type="journal article" date="2019" name="Int. J. Syst. Evol. Microbiol.">
        <title>The Global Catalogue of Microorganisms (GCM) 10K type strain sequencing project: providing services to taxonomists for standard genome sequencing and annotation.</title>
        <authorList>
            <consortium name="The Broad Institute Genomics Platform"/>
            <consortium name="The Broad Institute Genome Sequencing Center for Infectious Disease"/>
            <person name="Wu L."/>
            <person name="Ma J."/>
        </authorList>
    </citation>
    <scope>NUCLEOTIDE SEQUENCE [LARGE SCALE GENOMIC DNA]</scope>
    <source>
        <strain evidence="2">JCM 17441</strain>
    </source>
</reference>
<protein>
    <submittedName>
        <fullName evidence="1">Uncharacterized protein</fullName>
    </submittedName>
</protein>
<evidence type="ECO:0000313" key="1">
    <source>
        <dbReference type="EMBL" id="GAA4260081.1"/>
    </source>
</evidence>
<dbReference type="EMBL" id="BAABAT010000038">
    <property type="protein sequence ID" value="GAA4260081.1"/>
    <property type="molecule type" value="Genomic_DNA"/>
</dbReference>
<gene>
    <name evidence="1" type="ORF">GCM10022255_087360</name>
</gene>
<evidence type="ECO:0000313" key="2">
    <source>
        <dbReference type="Proteomes" id="UP001500620"/>
    </source>
</evidence>
<organism evidence="1 2">
    <name type="scientific">Dactylosporangium darangshiense</name>
    <dbReference type="NCBI Taxonomy" id="579108"/>
    <lineage>
        <taxon>Bacteria</taxon>
        <taxon>Bacillati</taxon>
        <taxon>Actinomycetota</taxon>
        <taxon>Actinomycetes</taxon>
        <taxon>Micromonosporales</taxon>
        <taxon>Micromonosporaceae</taxon>
        <taxon>Dactylosporangium</taxon>
    </lineage>
</organism>
<sequence>MTYERLMEHAEDIRREAVAVTMAMVGGDPRRRAGVEREFADVPDAFRVLTGFPDPERIGVDEMDDVLCGLSMGDSADLAVPANPELARIAAVNAALDKWVGPAGERVRRGFVEPWPAFVRNQFAVGVVLRSALLAHREIWARARQDADQIAEQGLAAVGACPDCTRTEWTVTFTVVSSVAAVVAVPLGGVAALAAGGVAGVSQVVAAAGPGEGPRTSFGADDPGEVVERVREAIGLLRGHIREQRATVAGTLRQAGQLMADRPELFGWRR</sequence>
<dbReference type="Proteomes" id="UP001500620">
    <property type="component" value="Unassembled WGS sequence"/>
</dbReference>
<comment type="caution">
    <text evidence="1">The sequence shown here is derived from an EMBL/GenBank/DDBJ whole genome shotgun (WGS) entry which is preliminary data.</text>
</comment>
<accession>A0ABP8DNC7</accession>
<proteinExistence type="predicted"/>
<keyword evidence="2" id="KW-1185">Reference proteome</keyword>
<dbReference type="RefSeq" id="WP_345137002.1">
    <property type="nucleotide sequence ID" value="NZ_BAABAT010000038.1"/>
</dbReference>